<accession>A0A150JDT5</accession>
<gene>
    <name evidence="2" type="ORF">AN188_00061</name>
    <name evidence="3" type="ORF">APG09_00920</name>
</gene>
<dbReference type="Proteomes" id="UP000092420">
    <property type="component" value="Unassembled WGS sequence"/>
</dbReference>
<keyword evidence="1" id="KW-1133">Transmembrane helix</keyword>
<feature type="transmembrane region" description="Helical" evidence="1">
    <location>
        <begin position="51"/>
        <end position="69"/>
    </location>
</feature>
<keyword evidence="1" id="KW-0472">Membrane</keyword>
<dbReference type="EMBL" id="LNJE01000009">
    <property type="protein sequence ID" value="KYC57779.1"/>
    <property type="molecule type" value="Genomic_DNA"/>
</dbReference>
<evidence type="ECO:0000313" key="3">
    <source>
        <dbReference type="EMBL" id="KYC57779.1"/>
    </source>
</evidence>
<evidence type="ECO:0000256" key="1">
    <source>
        <dbReference type="SAM" id="Phobius"/>
    </source>
</evidence>
<sequence length="82" mass="9512">MPLLPTNKTEDKKSKSISKSNNLSDLHLKLKFLPSANTDEISQEFSRAKNLQFILMIIIFVIILYILHLNRQGISIFSYFNK</sequence>
<keyword evidence="1" id="KW-0812">Transmembrane</keyword>
<accession>A0A150JKD2</accession>
<protein>
    <submittedName>
        <fullName evidence="2">Uncharacterized protein</fullName>
    </submittedName>
</protein>
<evidence type="ECO:0000313" key="2">
    <source>
        <dbReference type="EMBL" id="KYC55412.1"/>
    </source>
</evidence>
<proteinExistence type="predicted"/>
<reference evidence="2 4" key="1">
    <citation type="journal article" date="2016" name="ISME J.">
        <title>Chasing the elusive Euryarchaeota class WSA2: genomes reveal a uniquely fastidious methyl-reducing methanogen.</title>
        <authorList>
            <person name="Nobu M.K."/>
            <person name="Narihiro T."/>
            <person name="Kuroda K."/>
            <person name="Mei R."/>
            <person name="Liu W.T."/>
        </authorList>
    </citation>
    <scope>NUCLEOTIDE SEQUENCE [LARGE SCALE GENOMIC DNA]</scope>
    <source>
        <strain evidence="2">ADurb1013_Bin02101</strain>
        <strain evidence="3">ADurb1213_Bin02801</strain>
    </source>
</reference>
<comment type="caution">
    <text evidence="2">The sequence shown here is derived from an EMBL/GenBank/DDBJ whole genome shotgun (WGS) entry which is preliminary data.</text>
</comment>
<dbReference type="EMBL" id="LNJB01000001">
    <property type="protein sequence ID" value="KYC55412.1"/>
    <property type="molecule type" value="Genomic_DNA"/>
</dbReference>
<name>A0A150JDT5_9EURY</name>
<organism evidence="2 4">
    <name type="scientific">Candidatus Methanofastidiosum methylothiophilum</name>
    <dbReference type="NCBI Taxonomy" id="1705564"/>
    <lineage>
        <taxon>Archaea</taxon>
        <taxon>Methanobacteriati</taxon>
        <taxon>Methanobacteriota</taxon>
        <taxon>Stenosarchaea group</taxon>
        <taxon>Candidatus Methanofastidiosia</taxon>
        <taxon>Candidatus Methanofastidiosales</taxon>
        <taxon>Candidatus Methanofastidiosaceae</taxon>
        <taxon>Candidatus Methanofastidiosum</taxon>
    </lineage>
</organism>
<accession>A0A150JKJ5</accession>
<dbReference type="AlphaFoldDB" id="A0A150JDT5"/>
<evidence type="ECO:0000313" key="4">
    <source>
        <dbReference type="Proteomes" id="UP000092420"/>
    </source>
</evidence>